<proteinExistence type="predicted"/>
<reference evidence="2 3" key="1">
    <citation type="submission" date="2024-04" db="EMBL/GenBank/DDBJ databases">
        <title>Phyllosticta paracitricarpa is synonymous to the EU quarantine fungus P. citricarpa based on phylogenomic analyses.</title>
        <authorList>
            <consortium name="Lawrence Berkeley National Laboratory"/>
            <person name="Van Ingen-Buijs V.A."/>
            <person name="Van Westerhoven A.C."/>
            <person name="Haridas S."/>
            <person name="Skiadas P."/>
            <person name="Martin F."/>
            <person name="Groenewald J.Z."/>
            <person name="Crous P.W."/>
            <person name="Seidl M.F."/>
        </authorList>
    </citation>
    <scope>NUCLEOTIDE SEQUENCE [LARGE SCALE GENOMIC DNA]</scope>
    <source>
        <strain evidence="2 3">CBS 122670</strain>
    </source>
</reference>
<keyword evidence="3" id="KW-1185">Reference proteome</keyword>
<comment type="caution">
    <text evidence="2">The sequence shown here is derived from an EMBL/GenBank/DDBJ whole genome shotgun (WGS) entry which is preliminary data.</text>
</comment>
<feature type="compositionally biased region" description="Pro residues" evidence="1">
    <location>
        <begin position="18"/>
        <end position="28"/>
    </location>
</feature>
<dbReference type="EMBL" id="JBBPDW010000026">
    <property type="protein sequence ID" value="KAK7540339.1"/>
    <property type="molecule type" value="Genomic_DNA"/>
</dbReference>
<dbReference type="Proteomes" id="UP001365128">
    <property type="component" value="Unassembled WGS sequence"/>
</dbReference>
<evidence type="ECO:0008006" key="4">
    <source>
        <dbReference type="Google" id="ProtNLM"/>
    </source>
</evidence>
<sequence>MDAAAAAAATTTGADAAPPAPSSAPEPIPAKTAAPAPSSSEKPSPTGAAAKARTPQIRRVLTTTDALLLRLSRLLSTPSGTDSLLCTLSYTLTFVAAHTRAYVSARLQRFAAALAIKATGGALLPGETLIATLPASSALARASRATESMTKLAALVGDFRVFVRLWALLDVYTWARGVWRQGDDERKEGEKGKDYVQRALVWAEVAATAAFQALENAAYLADKGVLNGAWVTGEKGKRRVARWWVWSSRFWAAYVGLELVRLGWVWAKESNGDDDNGDKKVAAAEDEESRRAKALAWWKQLVSNMAWAPMTLHWSTEEGFISDAWIGFLGIVAGGVGLYEKWKLTAL</sequence>
<protein>
    <recommendedName>
        <fullName evidence="4">Peroxin 11c</fullName>
    </recommendedName>
</protein>
<feature type="region of interest" description="Disordered" evidence="1">
    <location>
        <begin position="1"/>
        <end position="55"/>
    </location>
</feature>
<organism evidence="2 3">
    <name type="scientific">Phyllosticta citricarpa</name>
    <dbReference type="NCBI Taxonomy" id="55181"/>
    <lineage>
        <taxon>Eukaryota</taxon>
        <taxon>Fungi</taxon>
        <taxon>Dikarya</taxon>
        <taxon>Ascomycota</taxon>
        <taxon>Pezizomycotina</taxon>
        <taxon>Dothideomycetes</taxon>
        <taxon>Dothideomycetes incertae sedis</taxon>
        <taxon>Botryosphaeriales</taxon>
        <taxon>Phyllostictaceae</taxon>
        <taxon>Phyllosticta</taxon>
    </lineage>
</organism>
<feature type="compositionally biased region" description="Low complexity" evidence="1">
    <location>
        <begin position="1"/>
        <end position="17"/>
    </location>
</feature>
<dbReference type="PANTHER" id="PTHR12652:SF25">
    <property type="entry name" value="MICROBODY (PEROXISOME) PROLIFERATION PROTEIN PEROXIN 11C (EUROFUNG)"/>
    <property type="match status" value="1"/>
</dbReference>
<dbReference type="PANTHER" id="PTHR12652">
    <property type="entry name" value="PEROXISOMAL BIOGENESIS FACTOR 11"/>
    <property type="match status" value="1"/>
</dbReference>
<evidence type="ECO:0000256" key="1">
    <source>
        <dbReference type="SAM" id="MobiDB-lite"/>
    </source>
</evidence>
<accession>A0ABR1LYQ9</accession>
<evidence type="ECO:0000313" key="2">
    <source>
        <dbReference type="EMBL" id="KAK7540339.1"/>
    </source>
</evidence>
<gene>
    <name evidence="2" type="ORF">IWX46DRAFT_192153</name>
</gene>
<evidence type="ECO:0000313" key="3">
    <source>
        <dbReference type="Proteomes" id="UP001365128"/>
    </source>
</evidence>
<name>A0ABR1LYQ9_9PEZI</name>
<feature type="compositionally biased region" description="Low complexity" evidence="1">
    <location>
        <begin position="29"/>
        <end position="46"/>
    </location>
</feature>